<organism evidence="1 2">
    <name type="scientific">Alcaligenes xylosoxydans xylosoxydans</name>
    <name type="common">Achromobacter xylosoxidans</name>
    <dbReference type="NCBI Taxonomy" id="85698"/>
    <lineage>
        <taxon>Bacteria</taxon>
        <taxon>Pseudomonadati</taxon>
        <taxon>Pseudomonadota</taxon>
        <taxon>Betaproteobacteria</taxon>
        <taxon>Burkholderiales</taxon>
        <taxon>Alcaligenaceae</taxon>
        <taxon>Achromobacter</taxon>
    </lineage>
</organism>
<reference evidence="1 2" key="1">
    <citation type="submission" date="2018-08" db="EMBL/GenBank/DDBJ databases">
        <title>Achromobacter xylosoxidans Genome sequencing and assembly.</title>
        <authorList>
            <person name="Wang R."/>
            <person name="Rensing C."/>
            <person name="Li Y."/>
        </authorList>
    </citation>
    <scope>NUCLEOTIDE SEQUENCE [LARGE SCALE GENOMIC DNA]</scope>
    <source>
        <strain evidence="1 2">GD003A</strain>
    </source>
</reference>
<dbReference type="Proteomes" id="UP000285324">
    <property type="component" value="Unassembled WGS sequence"/>
</dbReference>
<evidence type="ECO:0000313" key="1">
    <source>
        <dbReference type="EMBL" id="RPJ93269.1"/>
    </source>
</evidence>
<evidence type="ECO:0000313" key="2">
    <source>
        <dbReference type="Proteomes" id="UP000285324"/>
    </source>
</evidence>
<protein>
    <submittedName>
        <fullName evidence="1">Uncharacterized protein</fullName>
    </submittedName>
</protein>
<dbReference type="OrthoDB" id="6065030at2"/>
<dbReference type="KEGG" id="axx:ERS451415_05747"/>
<comment type="caution">
    <text evidence="1">The sequence shown here is derived from an EMBL/GenBank/DDBJ whole genome shotgun (WGS) entry which is preliminary data.</text>
</comment>
<sequence>MGANWNEGMMRWAPYVDAEGRSFPLNHLHPFRYQLETTDGRTVEIRVAFAMHCFTHGNEVTEHAPDLYQDEREVRRFCHDRYALSPRLPLIVRELAKRKCGYAKHENYVTIDVETAEGSTGSYGVFFNVRRIKDADGLAVLLTIQSAYELDAGKQPPIHGSIKFTRLIELTLDGIKPRPPRK</sequence>
<dbReference type="EMBL" id="QVXO01000003">
    <property type="protein sequence ID" value="RPJ93269.1"/>
    <property type="molecule type" value="Genomic_DNA"/>
</dbReference>
<dbReference type="RefSeq" id="WP_054485450.1">
    <property type="nucleotide sequence ID" value="NZ_AP028040.1"/>
</dbReference>
<dbReference type="AlphaFoldDB" id="A0A0D6IRN3"/>
<accession>A0A0D6IRN3</accession>
<gene>
    <name evidence="1" type="ORF">DY367_02770</name>
</gene>
<proteinExistence type="predicted"/>
<name>A0A0D6IRN3_ALCXX</name>